<proteinExistence type="predicted"/>
<evidence type="ECO:0000313" key="1">
    <source>
        <dbReference type="EMBL" id="KKL06134.1"/>
    </source>
</evidence>
<comment type="caution">
    <text evidence="1">The sequence shown here is derived from an EMBL/GenBank/DDBJ whole genome shotgun (WGS) entry which is preliminary data.</text>
</comment>
<dbReference type="AlphaFoldDB" id="A0A0F9A9B6"/>
<accession>A0A0F9A9B6</accession>
<dbReference type="EMBL" id="LAZR01043832">
    <property type="protein sequence ID" value="KKL06134.1"/>
    <property type="molecule type" value="Genomic_DNA"/>
</dbReference>
<name>A0A0F9A9B6_9ZZZZ</name>
<gene>
    <name evidence="1" type="ORF">LCGC14_2599070</name>
</gene>
<reference evidence="1" key="1">
    <citation type="journal article" date="2015" name="Nature">
        <title>Complex archaea that bridge the gap between prokaryotes and eukaryotes.</title>
        <authorList>
            <person name="Spang A."/>
            <person name="Saw J.H."/>
            <person name="Jorgensen S.L."/>
            <person name="Zaremba-Niedzwiedzka K."/>
            <person name="Martijn J."/>
            <person name="Lind A.E."/>
            <person name="van Eijk R."/>
            <person name="Schleper C."/>
            <person name="Guy L."/>
            <person name="Ettema T.J."/>
        </authorList>
    </citation>
    <scope>NUCLEOTIDE SEQUENCE</scope>
</reference>
<protein>
    <submittedName>
        <fullName evidence="1">Uncharacterized protein</fullName>
    </submittedName>
</protein>
<organism evidence="1">
    <name type="scientific">marine sediment metagenome</name>
    <dbReference type="NCBI Taxonomy" id="412755"/>
    <lineage>
        <taxon>unclassified sequences</taxon>
        <taxon>metagenomes</taxon>
        <taxon>ecological metagenomes</taxon>
    </lineage>
</organism>
<sequence>MGRAMAGIVTKETLFTFFQKFLVITVDAVFADSEKVLDINLPACTLVNKVAGNEPEGVYIILGMGIDRSTIDNILNKVIFLIDTKVVVDQPCFSGEYW</sequence>